<keyword evidence="1" id="KW-0812">Transmembrane</keyword>
<keyword evidence="1" id="KW-1133">Transmembrane helix</keyword>
<keyword evidence="3" id="KW-1185">Reference proteome</keyword>
<accession>A0A5D4XSU3</accession>
<organism evidence="2 3">
    <name type="scientific">Luteimonas viscosa</name>
    <dbReference type="NCBI Taxonomy" id="1132694"/>
    <lineage>
        <taxon>Bacteria</taxon>
        <taxon>Pseudomonadati</taxon>
        <taxon>Pseudomonadota</taxon>
        <taxon>Gammaproteobacteria</taxon>
        <taxon>Lysobacterales</taxon>
        <taxon>Lysobacteraceae</taxon>
        <taxon>Luteimonas</taxon>
    </lineage>
</organism>
<reference evidence="2 3" key="1">
    <citation type="submission" date="2019-08" db="EMBL/GenBank/DDBJ databases">
        <title>Luteimonas viscosus sp. nov., isolated from soil of a sunflower field.</title>
        <authorList>
            <person name="Jianli Z."/>
            <person name="Ying Z."/>
        </authorList>
    </citation>
    <scope>NUCLEOTIDE SEQUENCE [LARGE SCALE GENOMIC DNA]</scope>
    <source>
        <strain evidence="2 3">XBU10</strain>
    </source>
</reference>
<dbReference type="Gene3D" id="1.20.1280.290">
    <property type="match status" value="1"/>
</dbReference>
<evidence type="ECO:0000313" key="3">
    <source>
        <dbReference type="Proteomes" id="UP000324973"/>
    </source>
</evidence>
<evidence type="ECO:0000256" key="1">
    <source>
        <dbReference type="SAM" id="Phobius"/>
    </source>
</evidence>
<dbReference type="EMBL" id="VTFT01000001">
    <property type="protein sequence ID" value="TYT27055.1"/>
    <property type="molecule type" value="Genomic_DNA"/>
</dbReference>
<dbReference type="OrthoDB" id="5966732at2"/>
<name>A0A5D4XSU3_9GAMM</name>
<dbReference type="RefSeq" id="WP_149103609.1">
    <property type="nucleotide sequence ID" value="NZ_VTFT01000001.1"/>
</dbReference>
<gene>
    <name evidence="2" type="ORF">FZO89_12735</name>
</gene>
<feature type="transmembrane region" description="Helical" evidence="1">
    <location>
        <begin position="59"/>
        <end position="78"/>
    </location>
</feature>
<proteinExistence type="predicted"/>
<sequence length="92" mass="9994">MNPDIIGWLASAILLATLVRQIRKQVEDGTGAGVSRWLFIGQSLASVGFIAYSVLLDNWVFIVTNSCILLTAIVGQWLRPRGTADAPGHSER</sequence>
<dbReference type="AlphaFoldDB" id="A0A5D4XSU3"/>
<dbReference type="Proteomes" id="UP000324973">
    <property type="component" value="Unassembled WGS sequence"/>
</dbReference>
<protein>
    <submittedName>
        <fullName evidence="2">Uncharacterized protein</fullName>
    </submittedName>
</protein>
<keyword evidence="1" id="KW-0472">Membrane</keyword>
<feature type="transmembrane region" description="Helical" evidence="1">
    <location>
        <begin position="34"/>
        <end position="53"/>
    </location>
</feature>
<evidence type="ECO:0000313" key="2">
    <source>
        <dbReference type="EMBL" id="TYT27055.1"/>
    </source>
</evidence>
<feature type="transmembrane region" description="Helical" evidence="1">
    <location>
        <begin position="6"/>
        <end position="22"/>
    </location>
</feature>
<comment type="caution">
    <text evidence="2">The sequence shown here is derived from an EMBL/GenBank/DDBJ whole genome shotgun (WGS) entry which is preliminary data.</text>
</comment>